<dbReference type="AlphaFoldDB" id="A0A1I6KSX9"/>
<sequence length="30" mass="3123">MTEKDLLFLVLAGIAAMMFITGIVLIAGGL</sequence>
<evidence type="ECO:0000313" key="2">
    <source>
        <dbReference type="EMBL" id="SFR94342.1"/>
    </source>
</evidence>
<keyword evidence="1" id="KW-0472">Membrane</keyword>
<reference evidence="2 3" key="1">
    <citation type="submission" date="2016-10" db="EMBL/GenBank/DDBJ databases">
        <authorList>
            <person name="de Groot N.N."/>
        </authorList>
    </citation>
    <scope>NUCLEOTIDE SEQUENCE [LARGE SCALE GENOMIC DNA]</scope>
    <source>
        <strain evidence="2 3">CGMCC 1.10457</strain>
    </source>
</reference>
<proteinExistence type="predicted"/>
<protein>
    <submittedName>
        <fullName evidence="2">Uncharacterized protein</fullName>
    </submittedName>
</protein>
<evidence type="ECO:0000313" key="3">
    <source>
        <dbReference type="Proteomes" id="UP000199062"/>
    </source>
</evidence>
<name>A0A1I6KSX9_9EURY</name>
<gene>
    <name evidence="2" type="ORF">SAMN05216559_1503</name>
</gene>
<keyword evidence="1" id="KW-0812">Transmembrane</keyword>
<keyword evidence="3" id="KW-1185">Reference proteome</keyword>
<accession>A0A1I6KSX9</accession>
<dbReference type="EMBL" id="FOZK01000001">
    <property type="protein sequence ID" value="SFR94342.1"/>
    <property type="molecule type" value="Genomic_DNA"/>
</dbReference>
<keyword evidence="1" id="KW-1133">Transmembrane helix</keyword>
<dbReference type="Proteomes" id="UP000199062">
    <property type="component" value="Unassembled WGS sequence"/>
</dbReference>
<feature type="transmembrane region" description="Helical" evidence="1">
    <location>
        <begin position="6"/>
        <end position="27"/>
    </location>
</feature>
<organism evidence="2 3">
    <name type="scientific">Halomicrobium zhouii</name>
    <dbReference type="NCBI Taxonomy" id="767519"/>
    <lineage>
        <taxon>Archaea</taxon>
        <taxon>Methanobacteriati</taxon>
        <taxon>Methanobacteriota</taxon>
        <taxon>Stenosarchaea group</taxon>
        <taxon>Halobacteria</taxon>
        <taxon>Halobacteriales</taxon>
        <taxon>Haloarculaceae</taxon>
        <taxon>Halomicrobium</taxon>
    </lineage>
</organism>
<evidence type="ECO:0000256" key="1">
    <source>
        <dbReference type="SAM" id="Phobius"/>
    </source>
</evidence>